<name>A0ABN9T602_9DINO</name>
<feature type="compositionally biased region" description="Low complexity" evidence="1">
    <location>
        <begin position="202"/>
        <end position="211"/>
    </location>
</feature>
<sequence>PRRLDAAVGPRGLSCLASDQEHIDINVAAPRRASVAVLAQYLRASDPPPISKARPGVGSVASVGPCNSDAAASCFRTGILSSRCDQRHRPPGARQSPIAQVQARNHSTACCEAHGVHPVRPSIPDGQEQPNRLLRSGHARVRHGLAPPPSALHQARRQGVQEDRGGLRHGLRHHGLHRVHCEVGLHPDKQHHRGRLLRPRGEGPARFLEAA</sequence>
<proteinExistence type="predicted"/>
<reference evidence="2" key="1">
    <citation type="submission" date="2023-10" db="EMBL/GenBank/DDBJ databases">
        <authorList>
            <person name="Chen Y."/>
            <person name="Shah S."/>
            <person name="Dougan E. K."/>
            <person name="Thang M."/>
            <person name="Chan C."/>
        </authorList>
    </citation>
    <scope>NUCLEOTIDE SEQUENCE [LARGE SCALE GENOMIC DNA]</scope>
</reference>
<evidence type="ECO:0000313" key="3">
    <source>
        <dbReference type="Proteomes" id="UP001189429"/>
    </source>
</evidence>
<protein>
    <submittedName>
        <fullName evidence="2">Uncharacterized protein</fullName>
    </submittedName>
</protein>
<dbReference type="EMBL" id="CAUYUJ010014383">
    <property type="protein sequence ID" value="CAK0840485.1"/>
    <property type="molecule type" value="Genomic_DNA"/>
</dbReference>
<comment type="caution">
    <text evidence="2">The sequence shown here is derived from an EMBL/GenBank/DDBJ whole genome shotgun (WGS) entry which is preliminary data.</text>
</comment>
<feature type="non-terminal residue" evidence="2">
    <location>
        <position position="1"/>
    </location>
</feature>
<feature type="region of interest" description="Disordered" evidence="1">
    <location>
        <begin position="190"/>
        <end position="211"/>
    </location>
</feature>
<dbReference type="Proteomes" id="UP001189429">
    <property type="component" value="Unassembled WGS sequence"/>
</dbReference>
<gene>
    <name evidence="2" type="ORF">PCOR1329_LOCUS35923</name>
</gene>
<organism evidence="2 3">
    <name type="scientific">Prorocentrum cordatum</name>
    <dbReference type="NCBI Taxonomy" id="2364126"/>
    <lineage>
        <taxon>Eukaryota</taxon>
        <taxon>Sar</taxon>
        <taxon>Alveolata</taxon>
        <taxon>Dinophyceae</taxon>
        <taxon>Prorocentrales</taxon>
        <taxon>Prorocentraceae</taxon>
        <taxon>Prorocentrum</taxon>
    </lineage>
</organism>
<accession>A0ABN9T602</accession>
<keyword evidence="3" id="KW-1185">Reference proteome</keyword>
<evidence type="ECO:0000313" key="2">
    <source>
        <dbReference type="EMBL" id="CAK0840485.1"/>
    </source>
</evidence>
<evidence type="ECO:0000256" key="1">
    <source>
        <dbReference type="SAM" id="MobiDB-lite"/>
    </source>
</evidence>